<dbReference type="AlphaFoldDB" id="A0A2W5T954"/>
<dbReference type="Gene3D" id="3.90.1200.10">
    <property type="match status" value="1"/>
</dbReference>
<proteinExistence type="predicted"/>
<dbReference type="Pfam" id="PF01636">
    <property type="entry name" value="APH"/>
    <property type="match status" value="1"/>
</dbReference>
<dbReference type="InterPro" id="IPR051678">
    <property type="entry name" value="AGP_Transferase"/>
</dbReference>
<dbReference type="SUPFAM" id="SSF56112">
    <property type="entry name" value="Protein kinase-like (PK-like)"/>
    <property type="match status" value="1"/>
</dbReference>
<reference evidence="2 3" key="1">
    <citation type="submission" date="2017-08" db="EMBL/GenBank/DDBJ databases">
        <title>Infants hospitalized years apart are colonized by the same room-sourced microbial strains.</title>
        <authorList>
            <person name="Brooks B."/>
            <person name="Olm M.R."/>
            <person name="Firek B.A."/>
            <person name="Baker R."/>
            <person name="Thomas B.C."/>
            <person name="Morowitz M.J."/>
            <person name="Banfield J.F."/>
        </authorList>
    </citation>
    <scope>NUCLEOTIDE SEQUENCE [LARGE SCALE GENOMIC DNA]</scope>
    <source>
        <strain evidence="2">S2_003_000_R2_14</strain>
    </source>
</reference>
<keyword evidence="2" id="KW-0808">Transferase</keyword>
<dbReference type="InterPro" id="IPR011009">
    <property type="entry name" value="Kinase-like_dom_sf"/>
</dbReference>
<organism evidence="2 3">
    <name type="scientific">Archangium gephyra</name>
    <dbReference type="NCBI Taxonomy" id="48"/>
    <lineage>
        <taxon>Bacteria</taxon>
        <taxon>Pseudomonadati</taxon>
        <taxon>Myxococcota</taxon>
        <taxon>Myxococcia</taxon>
        <taxon>Myxococcales</taxon>
        <taxon>Cystobacterineae</taxon>
        <taxon>Archangiaceae</taxon>
        <taxon>Archangium</taxon>
    </lineage>
</organism>
<dbReference type="GO" id="GO:0016740">
    <property type="term" value="F:transferase activity"/>
    <property type="evidence" value="ECO:0007669"/>
    <property type="project" value="UniProtKB-KW"/>
</dbReference>
<evidence type="ECO:0000313" key="3">
    <source>
        <dbReference type="Proteomes" id="UP000249061"/>
    </source>
</evidence>
<gene>
    <name evidence="2" type="ORF">DI536_17235</name>
</gene>
<protein>
    <submittedName>
        <fullName evidence="2">Aminoglycoside phosphotransferase</fullName>
    </submittedName>
</protein>
<sequence>MDLDSQLRAQVQQATGRSFEHAPITRLKGEASSRSYYRVGHAPDSYVVMVMPPESLKKSDEAGSGPAPTELPFINVHRYLEKLNVRVPKILRFDEPAGMMVIEDLTDQTFEAALSGGDRTALYTKAVQLLAQLRARAEKQHDAQCLAFTRAFDEALYDWELHHFREWGLEIWSGQKPTDAERAELDDTFKKIARQLASAPRGFTHRDYQSRNIMVKDGELIVIDFQDALQGPRQYDLVALLRDSYVELPRDFVDAMLDAYIAEFEKQSGEKIDVKSFKAFFDLLTVQRKLKDAGRFEFINRVKGNPGFLVSIPASLRYVKTALDAQPELRGLQKLVGKYVPELA</sequence>
<name>A0A2W5T954_9BACT</name>
<evidence type="ECO:0000313" key="2">
    <source>
        <dbReference type="EMBL" id="PZR12060.1"/>
    </source>
</evidence>
<dbReference type="PANTHER" id="PTHR21310">
    <property type="entry name" value="AMINOGLYCOSIDE PHOSPHOTRANSFERASE-RELATED-RELATED"/>
    <property type="match status" value="1"/>
</dbReference>
<dbReference type="InterPro" id="IPR002575">
    <property type="entry name" value="Aminoglycoside_PTrfase"/>
</dbReference>
<feature type="domain" description="Aminoglycoside phosphotransferase" evidence="1">
    <location>
        <begin position="24"/>
        <end position="263"/>
    </location>
</feature>
<dbReference type="Gene3D" id="3.30.200.20">
    <property type="entry name" value="Phosphorylase Kinase, domain 1"/>
    <property type="match status" value="1"/>
</dbReference>
<evidence type="ECO:0000259" key="1">
    <source>
        <dbReference type="Pfam" id="PF01636"/>
    </source>
</evidence>
<comment type="caution">
    <text evidence="2">The sequence shown here is derived from an EMBL/GenBank/DDBJ whole genome shotgun (WGS) entry which is preliminary data.</text>
</comment>
<dbReference type="EMBL" id="QFQP01000013">
    <property type="protein sequence ID" value="PZR12060.1"/>
    <property type="molecule type" value="Genomic_DNA"/>
</dbReference>
<dbReference type="Proteomes" id="UP000249061">
    <property type="component" value="Unassembled WGS sequence"/>
</dbReference>
<accession>A0A2W5T954</accession>